<evidence type="ECO:0000256" key="1">
    <source>
        <dbReference type="SAM" id="MobiDB-lite"/>
    </source>
</evidence>
<name>A0A1C7N820_9FUNG</name>
<dbReference type="InterPro" id="IPR038279">
    <property type="entry name" value="Ndc10_dom2_sf"/>
</dbReference>
<protein>
    <recommendedName>
        <fullName evidence="2">Ndc10 domain-containing protein</fullName>
    </recommendedName>
</protein>
<dbReference type="GO" id="GO:0003677">
    <property type="term" value="F:DNA binding"/>
    <property type="evidence" value="ECO:0007669"/>
    <property type="project" value="InterPro"/>
</dbReference>
<sequence>MNQHYAYAQGFEAAAQDTAERPEATNPRTPLSVMIQSKKKMRWCHTHCPPGPLNEIVDDRKSSIKNTKRREQREADLRKAPALSKDTTTLLPSDSDLVHSEEIATTAFENDELALEMQSHVVIGAPDRRFGLATVKMYISVVVDLHNEQALADPHNYGPHPRSSLLQHYGLLRSENLHMIEFPGLQSMLLVNEDITPCYALVMALKQEKLTKRAIWNSLLVFGTKIPRQNSKKAMSYNYQLHSIKDVFNAVGLHGKAKTHAMRGSGSRMAEMLGTSEAAIRCLGHWNNSTLTNNRLTHLPREAFIMLAVLASEAEQFDLVRATIVPSEDFCKKVYSYVDSLVEDLAKGEVAELSTAVDGFLQLLTQLGIDEFYL</sequence>
<feature type="region of interest" description="Disordered" evidence="1">
    <location>
        <begin position="54"/>
        <end position="92"/>
    </location>
</feature>
<dbReference type="InParanoid" id="A0A1C7N820"/>
<dbReference type="EMBL" id="LUGH01000654">
    <property type="protein sequence ID" value="OBZ83484.1"/>
    <property type="molecule type" value="Genomic_DNA"/>
</dbReference>
<dbReference type="Pfam" id="PF16787">
    <property type="entry name" value="NDC10_II"/>
    <property type="match status" value="1"/>
</dbReference>
<evidence type="ECO:0000259" key="2">
    <source>
        <dbReference type="Pfam" id="PF16787"/>
    </source>
</evidence>
<proteinExistence type="predicted"/>
<feature type="compositionally biased region" description="Basic and acidic residues" evidence="1">
    <location>
        <begin position="69"/>
        <end position="79"/>
    </location>
</feature>
<reference evidence="3 4" key="1">
    <citation type="submission" date="2016-03" db="EMBL/GenBank/DDBJ databases">
        <title>Choanephora cucurbitarum.</title>
        <authorList>
            <person name="Min B."/>
            <person name="Park H."/>
            <person name="Park J.-H."/>
            <person name="Shin H.-D."/>
            <person name="Choi I.-G."/>
        </authorList>
    </citation>
    <scope>NUCLEOTIDE SEQUENCE [LARGE SCALE GENOMIC DNA]</scope>
    <source>
        <strain evidence="3 4">KUS-F28377</strain>
    </source>
</reference>
<dbReference type="OrthoDB" id="120763at2759"/>
<comment type="caution">
    <text evidence="3">The sequence shown here is derived from an EMBL/GenBank/DDBJ whole genome shotgun (WGS) entry which is preliminary data.</text>
</comment>
<organism evidence="3 4">
    <name type="scientific">Choanephora cucurbitarum</name>
    <dbReference type="NCBI Taxonomy" id="101091"/>
    <lineage>
        <taxon>Eukaryota</taxon>
        <taxon>Fungi</taxon>
        <taxon>Fungi incertae sedis</taxon>
        <taxon>Mucoromycota</taxon>
        <taxon>Mucoromycotina</taxon>
        <taxon>Mucoromycetes</taxon>
        <taxon>Mucorales</taxon>
        <taxon>Mucorineae</taxon>
        <taxon>Choanephoraceae</taxon>
        <taxon>Choanephoroideae</taxon>
        <taxon>Choanephora</taxon>
    </lineage>
</organism>
<dbReference type="Proteomes" id="UP000093000">
    <property type="component" value="Unassembled WGS sequence"/>
</dbReference>
<dbReference type="InterPro" id="IPR031872">
    <property type="entry name" value="NDC10_II"/>
</dbReference>
<feature type="domain" description="Ndc10" evidence="2">
    <location>
        <begin position="231"/>
        <end position="367"/>
    </location>
</feature>
<evidence type="ECO:0000313" key="3">
    <source>
        <dbReference type="EMBL" id="OBZ83484.1"/>
    </source>
</evidence>
<gene>
    <name evidence="3" type="ORF">A0J61_08464</name>
</gene>
<keyword evidence="4" id="KW-1185">Reference proteome</keyword>
<dbReference type="Gene3D" id="1.10.443.20">
    <property type="entry name" value="Centromere DNA-binding protein complex CBF3 subunit, domain 2"/>
    <property type="match status" value="1"/>
</dbReference>
<evidence type="ECO:0000313" key="4">
    <source>
        <dbReference type="Proteomes" id="UP000093000"/>
    </source>
</evidence>
<dbReference type="STRING" id="101091.A0A1C7N820"/>
<dbReference type="AlphaFoldDB" id="A0A1C7N820"/>
<accession>A0A1C7N820</accession>